<dbReference type="InterPro" id="IPR036412">
    <property type="entry name" value="HAD-like_sf"/>
</dbReference>
<dbReference type="AlphaFoldDB" id="A0A4V3D727"/>
<dbReference type="PANTHER" id="PTHR19288">
    <property type="entry name" value="4-NITROPHENYLPHOSPHATASE-RELATED"/>
    <property type="match status" value="1"/>
</dbReference>
<gene>
    <name evidence="6" type="ORF">EV696_11432</name>
</gene>
<protein>
    <recommendedName>
        <fullName evidence="5">Haloacid dehalogenase-like hydrolase domain-containing protein 2</fullName>
    </recommendedName>
</protein>
<dbReference type="Pfam" id="PF13344">
    <property type="entry name" value="Hydrolase_6"/>
    <property type="match status" value="1"/>
</dbReference>
<dbReference type="SFLD" id="SFLDG01129">
    <property type="entry name" value="C1.5:_HAD__Beta-PGM__Phosphata"/>
    <property type="match status" value="1"/>
</dbReference>
<dbReference type="GO" id="GO:0005737">
    <property type="term" value="C:cytoplasm"/>
    <property type="evidence" value="ECO:0007669"/>
    <property type="project" value="TreeGrafter"/>
</dbReference>
<dbReference type="NCBIfam" id="TIGR01458">
    <property type="entry name" value="HAD-SF-IIA-hyp3"/>
    <property type="match status" value="1"/>
</dbReference>
<dbReference type="SUPFAM" id="SSF56784">
    <property type="entry name" value="HAD-like"/>
    <property type="match status" value="1"/>
</dbReference>
<keyword evidence="6" id="KW-0378">Hydrolase</keyword>
<dbReference type="NCBIfam" id="TIGR01460">
    <property type="entry name" value="HAD-SF-IIA"/>
    <property type="match status" value="1"/>
</dbReference>
<evidence type="ECO:0000256" key="2">
    <source>
        <dbReference type="ARBA" id="ARBA00007958"/>
    </source>
</evidence>
<proteinExistence type="inferred from homology"/>
<dbReference type="Gene3D" id="3.40.50.1000">
    <property type="entry name" value="HAD superfamily/HAD-like"/>
    <property type="match status" value="2"/>
</dbReference>
<dbReference type="GO" id="GO:0016791">
    <property type="term" value="F:phosphatase activity"/>
    <property type="evidence" value="ECO:0007669"/>
    <property type="project" value="InterPro"/>
</dbReference>
<comment type="cofactor">
    <cofactor evidence="1">
        <name>Mg(2+)</name>
        <dbReference type="ChEBI" id="CHEBI:18420"/>
    </cofactor>
</comment>
<dbReference type="EMBL" id="SNYM01000014">
    <property type="protein sequence ID" value="TDQ46247.1"/>
    <property type="molecule type" value="Genomic_DNA"/>
</dbReference>
<dbReference type="InterPro" id="IPR023214">
    <property type="entry name" value="HAD_sf"/>
</dbReference>
<evidence type="ECO:0000256" key="3">
    <source>
        <dbReference type="ARBA" id="ARBA00022723"/>
    </source>
</evidence>
<dbReference type="NCBIfam" id="TIGR01549">
    <property type="entry name" value="HAD-SF-IA-v1"/>
    <property type="match status" value="1"/>
</dbReference>
<comment type="similarity">
    <text evidence="2">Belongs to the HAD-like hydrolase superfamily.</text>
</comment>
<keyword evidence="3" id="KW-0479">Metal-binding</keyword>
<keyword evidence="4" id="KW-0460">Magnesium</keyword>
<dbReference type="PANTHER" id="PTHR19288:SF46">
    <property type="entry name" value="HALOACID DEHALOGENASE-LIKE HYDROLASE DOMAIN-CONTAINING PROTEIN 2"/>
    <property type="match status" value="1"/>
</dbReference>
<organism evidence="6 7">
    <name type="scientific">Permianibacter aggregans</name>
    <dbReference type="NCBI Taxonomy" id="1510150"/>
    <lineage>
        <taxon>Bacteria</taxon>
        <taxon>Pseudomonadati</taxon>
        <taxon>Pseudomonadota</taxon>
        <taxon>Gammaproteobacteria</taxon>
        <taxon>Pseudomonadales</taxon>
        <taxon>Pseudomonadaceae</taxon>
        <taxon>Permianibacter</taxon>
    </lineage>
</organism>
<evidence type="ECO:0000256" key="5">
    <source>
        <dbReference type="ARBA" id="ARBA00039666"/>
    </source>
</evidence>
<evidence type="ECO:0000313" key="6">
    <source>
        <dbReference type="EMBL" id="TDQ46247.1"/>
    </source>
</evidence>
<dbReference type="InterPro" id="IPR006355">
    <property type="entry name" value="LHPP/HDHD2"/>
</dbReference>
<evidence type="ECO:0000256" key="1">
    <source>
        <dbReference type="ARBA" id="ARBA00001946"/>
    </source>
</evidence>
<dbReference type="RefSeq" id="WP_162848197.1">
    <property type="nucleotide sequence ID" value="NZ_CP037953.1"/>
</dbReference>
<dbReference type="SFLD" id="SFLDS00003">
    <property type="entry name" value="Haloacid_Dehalogenase"/>
    <property type="match status" value="1"/>
</dbReference>
<sequence>MIKGVLFDWGGVLHDDNGPIAGAASCLQQLSSQNIPWRIISNTTSKPPQYLLDKLDDMGVQADATQILTPITASQFWLRQQARRNPVEPIALFVADSARSSFQALSLLAPQAEKGARTVIIGDLAEGWNYQQINRALRLLTQQPTPHFIALGATRYWQAADGLRIDVGPIAAALEYASGIKPITLGKPSPAFFALALAQLGVSKEHVLIVGDDIESDIHGAQQCGLQTALVRTGKFQATDLQKPPAPDVVLDSVADLSDWLDAAH</sequence>
<dbReference type="Proteomes" id="UP000295375">
    <property type="component" value="Unassembled WGS sequence"/>
</dbReference>
<keyword evidence="7" id="KW-1185">Reference proteome</keyword>
<dbReference type="GO" id="GO:0046872">
    <property type="term" value="F:metal ion binding"/>
    <property type="evidence" value="ECO:0007669"/>
    <property type="project" value="UniProtKB-KW"/>
</dbReference>
<comment type="caution">
    <text evidence="6">The sequence shown here is derived from an EMBL/GenBank/DDBJ whole genome shotgun (WGS) entry which is preliminary data.</text>
</comment>
<name>A0A4V3D727_9GAMM</name>
<dbReference type="Pfam" id="PF13242">
    <property type="entry name" value="Hydrolase_like"/>
    <property type="match status" value="1"/>
</dbReference>
<dbReference type="InterPro" id="IPR006439">
    <property type="entry name" value="HAD-SF_hydro_IA"/>
</dbReference>
<evidence type="ECO:0000256" key="4">
    <source>
        <dbReference type="ARBA" id="ARBA00022842"/>
    </source>
</evidence>
<reference evidence="6 7" key="1">
    <citation type="submission" date="2019-03" db="EMBL/GenBank/DDBJ databases">
        <title>Genomic Encyclopedia of Type Strains, Phase IV (KMG-IV): sequencing the most valuable type-strain genomes for metagenomic binning, comparative biology and taxonomic classification.</title>
        <authorList>
            <person name="Goeker M."/>
        </authorList>
    </citation>
    <scope>NUCLEOTIDE SEQUENCE [LARGE SCALE GENOMIC DNA]</scope>
    <source>
        <strain evidence="6 7">DSM 103792</strain>
    </source>
</reference>
<dbReference type="InterPro" id="IPR006357">
    <property type="entry name" value="HAD-SF_hydro_IIA"/>
</dbReference>
<evidence type="ECO:0000313" key="7">
    <source>
        <dbReference type="Proteomes" id="UP000295375"/>
    </source>
</evidence>
<accession>A0A4V3D727</accession>